<dbReference type="Pfam" id="PF04434">
    <property type="entry name" value="SWIM"/>
    <property type="match status" value="1"/>
</dbReference>
<evidence type="ECO:0000313" key="7">
    <source>
        <dbReference type="EMBL" id="KAK2643065.1"/>
    </source>
</evidence>
<feature type="region of interest" description="Disordered" evidence="5">
    <location>
        <begin position="92"/>
        <end position="114"/>
    </location>
</feature>
<dbReference type="PROSITE" id="PS50966">
    <property type="entry name" value="ZF_SWIM"/>
    <property type="match status" value="1"/>
</dbReference>
<dbReference type="GO" id="GO:0008270">
    <property type="term" value="F:zinc ion binding"/>
    <property type="evidence" value="ECO:0007669"/>
    <property type="project" value="UniProtKB-KW"/>
</dbReference>
<feature type="domain" description="SWIM-type" evidence="6">
    <location>
        <begin position="204"/>
        <end position="236"/>
    </location>
</feature>
<keyword evidence="1" id="KW-0479">Metal-binding</keyword>
<evidence type="ECO:0000256" key="1">
    <source>
        <dbReference type="ARBA" id="ARBA00022723"/>
    </source>
</evidence>
<keyword evidence="3" id="KW-0862">Zinc</keyword>
<name>A0AAD9WUU4_9ROSI</name>
<dbReference type="PANTHER" id="PTHR31973">
    <property type="entry name" value="POLYPROTEIN, PUTATIVE-RELATED"/>
    <property type="match status" value="1"/>
</dbReference>
<evidence type="ECO:0000259" key="6">
    <source>
        <dbReference type="PROSITE" id="PS50966"/>
    </source>
</evidence>
<comment type="caution">
    <text evidence="7">The sequence shown here is derived from an EMBL/GenBank/DDBJ whole genome shotgun (WGS) entry which is preliminary data.</text>
</comment>
<dbReference type="Proteomes" id="UP001280121">
    <property type="component" value="Unassembled WGS sequence"/>
</dbReference>
<dbReference type="SMART" id="SM00575">
    <property type="entry name" value="ZnF_PMZ"/>
    <property type="match status" value="1"/>
</dbReference>
<evidence type="ECO:0000256" key="5">
    <source>
        <dbReference type="SAM" id="MobiDB-lite"/>
    </source>
</evidence>
<evidence type="ECO:0000256" key="4">
    <source>
        <dbReference type="PROSITE-ProRule" id="PRU00325"/>
    </source>
</evidence>
<evidence type="ECO:0000256" key="2">
    <source>
        <dbReference type="ARBA" id="ARBA00022771"/>
    </source>
</evidence>
<gene>
    <name evidence="7" type="ORF">Ddye_024828</name>
</gene>
<dbReference type="AlphaFoldDB" id="A0AAD9WUU4"/>
<evidence type="ECO:0000256" key="3">
    <source>
        <dbReference type="ARBA" id="ARBA00022833"/>
    </source>
</evidence>
<dbReference type="PANTHER" id="PTHR31973:SF199">
    <property type="entry name" value="SWIM-TYPE DOMAIN-CONTAINING PROTEIN"/>
    <property type="match status" value="1"/>
</dbReference>
<evidence type="ECO:0000313" key="8">
    <source>
        <dbReference type="Proteomes" id="UP001280121"/>
    </source>
</evidence>
<dbReference type="InterPro" id="IPR006564">
    <property type="entry name" value="Znf_PMZ"/>
</dbReference>
<sequence length="262" mass="29755">MKKLLMTMGQKLMMTMGKNDIEVHGLVDDKHRHTSDKHGPDSVDYGTTSVYHGVVGVEPRSAGFYYEATGVDHGDACFDYRAIGVDHGAADVEPRSTDVDHGPTRVNKEGDNELTREAAERDKAFNSTIIQARNKQVIIIMKMIINYLMVMLVRKRSEVEKSQHEKEPKVFRFVEKVKKKSCLYYPVYNGNYKYQVTSRGEDQFVVDIDKKTYACKKWQLIGIPCIHGMAALLSSNRDPIDFIDNKYKKTIFLKASMGQTCG</sequence>
<dbReference type="EMBL" id="JANJYI010000007">
    <property type="protein sequence ID" value="KAK2643065.1"/>
    <property type="molecule type" value="Genomic_DNA"/>
</dbReference>
<dbReference type="InterPro" id="IPR007527">
    <property type="entry name" value="Znf_SWIM"/>
</dbReference>
<organism evidence="7 8">
    <name type="scientific">Dipteronia dyeriana</name>
    <dbReference type="NCBI Taxonomy" id="168575"/>
    <lineage>
        <taxon>Eukaryota</taxon>
        <taxon>Viridiplantae</taxon>
        <taxon>Streptophyta</taxon>
        <taxon>Embryophyta</taxon>
        <taxon>Tracheophyta</taxon>
        <taxon>Spermatophyta</taxon>
        <taxon>Magnoliopsida</taxon>
        <taxon>eudicotyledons</taxon>
        <taxon>Gunneridae</taxon>
        <taxon>Pentapetalae</taxon>
        <taxon>rosids</taxon>
        <taxon>malvids</taxon>
        <taxon>Sapindales</taxon>
        <taxon>Sapindaceae</taxon>
        <taxon>Hippocastanoideae</taxon>
        <taxon>Acereae</taxon>
        <taxon>Dipteronia</taxon>
    </lineage>
</organism>
<protein>
    <recommendedName>
        <fullName evidence="6">SWIM-type domain-containing protein</fullName>
    </recommendedName>
</protein>
<accession>A0AAD9WUU4</accession>
<keyword evidence="2 4" id="KW-0863">Zinc-finger</keyword>
<keyword evidence="8" id="KW-1185">Reference proteome</keyword>
<reference evidence="7" key="1">
    <citation type="journal article" date="2023" name="Plant J.">
        <title>Genome sequences and population genomics provide insights into the demographic history, inbreeding, and mutation load of two 'living fossil' tree species of Dipteronia.</title>
        <authorList>
            <person name="Feng Y."/>
            <person name="Comes H.P."/>
            <person name="Chen J."/>
            <person name="Zhu S."/>
            <person name="Lu R."/>
            <person name="Zhang X."/>
            <person name="Li P."/>
            <person name="Qiu J."/>
            <person name="Olsen K.M."/>
            <person name="Qiu Y."/>
        </authorList>
    </citation>
    <scope>NUCLEOTIDE SEQUENCE</scope>
    <source>
        <strain evidence="7">KIB01</strain>
    </source>
</reference>
<proteinExistence type="predicted"/>